<accession>A0AAW4BGD8</accession>
<dbReference type="SUPFAM" id="SSF56349">
    <property type="entry name" value="DNA breaking-rejoining enzymes"/>
    <property type="match status" value="1"/>
</dbReference>
<dbReference type="GO" id="GO:0003677">
    <property type="term" value="F:DNA binding"/>
    <property type="evidence" value="ECO:0007669"/>
    <property type="project" value="InterPro"/>
</dbReference>
<sequence length="55" mass="5909">SFASILINSGNATLYDVQHLLGHQSPQTSTRYAHLASSRLREVSANVAELVGDVL</sequence>
<evidence type="ECO:0000313" key="3">
    <source>
        <dbReference type="EMBL" id="MBF4437020.1"/>
    </source>
</evidence>
<dbReference type="InterPro" id="IPR013762">
    <property type="entry name" value="Integrase-like_cat_sf"/>
</dbReference>
<dbReference type="GO" id="GO:0015074">
    <property type="term" value="P:DNA integration"/>
    <property type="evidence" value="ECO:0007669"/>
    <property type="project" value="InterPro"/>
</dbReference>
<evidence type="ECO:0000256" key="1">
    <source>
        <dbReference type="ARBA" id="ARBA00023172"/>
    </source>
</evidence>
<organism evidence="3 4">
    <name type="scientific">Vibrio anguillarum</name>
    <name type="common">Listonella anguillarum</name>
    <dbReference type="NCBI Taxonomy" id="55601"/>
    <lineage>
        <taxon>Bacteria</taxon>
        <taxon>Pseudomonadati</taxon>
        <taxon>Pseudomonadota</taxon>
        <taxon>Gammaproteobacteria</taxon>
        <taxon>Vibrionales</taxon>
        <taxon>Vibrionaceae</taxon>
        <taxon>Vibrio</taxon>
    </lineage>
</organism>
<keyword evidence="1" id="KW-0233">DNA recombination</keyword>
<protein>
    <submittedName>
        <fullName evidence="3">Integrase</fullName>
    </submittedName>
</protein>
<dbReference type="InterPro" id="IPR011010">
    <property type="entry name" value="DNA_brk_join_enz"/>
</dbReference>
<dbReference type="Gene3D" id="1.10.443.10">
    <property type="entry name" value="Intergrase catalytic core"/>
    <property type="match status" value="1"/>
</dbReference>
<dbReference type="Proteomes" id="UP000786185">
    <property type="component" value="Unassembled WGS sequence"/>
</dbReference>
<dbReference type="InterPro" id="IPR002104">
    <property type="entry name" value="Integrase_catalytic"/>
</dbReference>
<evidence type="ECO:0000259" key="2">
    <source>
        <dbReference type="PROSITE" id="PS51898"/>
    </source>
</evidence>
<dbReference type="AlphaFoldDB" id="A0AAW4BGD8"/>
<dbReference type="PROSITE" id="PS51898">
    <property type="entry name" value="TYR_RECOMBINASE"/>
    <property type="match status" value="1"/>
</dbReference>
<proteinExistence type="predicted"/>
<comment type="caution">
    <text evidence="3">The sequence shown here is derived from an EMBL/GenBank/DDBJ whole genome shotgun (WGS) entry which is preliminary data.</text>
</comment>
<dbReference type="GO" id="GO:0006310">
    <property type="term" value="P:DNA recombination"/>
    <property type="evidence" value="ECO:0007669"/>
    <property type="project" value="UniProtKB-KW"/>
</dbReference>
<feature type="non-terminal residue" evidence="3">
    <location>
        <position position="1"/>
    </location>
</feature>
<reference evidence="3" key="1">
    <citation type="journal article" date="2021" name="PeerJ">
        <title>Analysis of 44 Vibrio anguillarum genomes reveals high genetic diversity.</title>
        <authorList>
            <person name="Hansen M.J."/>
            <person name="Dalsgaard I."/>
        </authorList>
    </citation>
    <scope>NUCLEOTIDE SEQUENCE</scope>
    <source>
        <strain evidence="3">850617-1/1</strain>
    </source>
</reference>
<evidence type="ECO:0000313" key="4">
    <source>
        <dbReference type="Proteomes" id="UP000786185"/>
    </source>
</evidence>
<name>A0AAW4BGD8_VIBAN</name>
<gene>
    <name evidence="3" type="ORF">ERJ77_21535</name>
</gene>
<dbReference type="EMBL" id="SCLC01000551">
    <property type="protein sequence ID" value="MBF4437020.1"/>
    <property type="molecule type" value="Genomic_DNA"/>
</dbReference>
<feature type="domain" description="Tyr recombinase" evidence="2">
    <location>
        <begin position="1"/>
        <end position="45"/>
    </location>
</feature>